<organism evidence="4 5">
    <name type="scientific">Asanoa hainanensis</name>
    <dbReference type="NCBI Taxonomy" id="560556"/>
    <lineage>
        <taxon>Bacteria</taxon>
        <taxon>Bacillati</taxon>
        <taxon>Actinomycetota</taxon>
        <taxon>Actinomycetes</taxon>
        <taxon>Micromonosporales</taxon>
        <taxon>Micromonosporaceae</taxon>
        <taxon>Asanoa</taxon>
    </lineage>
</organism>
<dbReference type="InterPro" id="IPR036663">
    <property type="entry name" value="Fumarylacetoacetase_C_sf"/>
</dbReference>
<dbReference type="PANTHER" id="PTHR42796">
    <property type="entry name" value="FUMARYLACETOACETATE HYDROLASE DOMAIN-CONTAINING PROTEIN 2A-RELATED"/>
    <property type="match status" value="1"/>
</dbReference>
<dbReference type="AlphaFoldDB" id="A0A239J1T6"/>
<comment type="similarity">
    <text evidence="1">Belongs to the FAH family.</text>
</comment>
<dbReference type="RefSeq" id="WP_089245895.1">
    <property type="nucleotide sequence ID" value="NZ_FZPH01000002.1"/>
</dbReference>
<protein>
    <submittedName>
        <fullName evidence="4">2-keto-4-pentenoate hydratase/2-oxohepta-3-ene-1,7-dioic acid hydratase (Catechol pathway)</fullName>
    </submittedName>
</protein>
<dbReference type="EMBL" id="FZPH01000002">
    <property type="protein sequence ID" value="SNS99769.1"/>
    <property type="molecule type" value="Genomic_DNA"/>
</dbReference>
<dbReference type="SUPFAM" id="SSF56529">
    <property type="entry name" value="FAH"/>
    <property type="match status" value="1"/>
</dbReference>
<evidence type="ECO:0000256" key="1">
    <source>
        <dbReference type="ARBA" id="ARBA00010211"/>
    </source>
</evidence>
<reference evidence="4 5" key="1">
    <citation type="submission" date="2017-06" db="EMBL/GenBank/DDBJ databases">
        <authorList>
            <person name="Kim H.J."/>
            <person name="Triplett B.A."/>
        </authorList>
    </citation>
    <scope>NUCLEOTIDE SEQUENCE [LARGE SCALE GENOMIC DNA]</scope>
    <source>
        <strain evidence="4 5">CGMCC 4.5593</strain>
    </source>
</reference>
<accession>A0A239J1T6</accession>
<gene>
    <name evidence="4" type="ORF">SAMN05421812_102681</name>
</gene>
<evidence type="ECO:0000313" key="4">
    <source>
        <dbReference type="EMBL" id="SNS99769.1"/>
    </source>
</evidence>
<dbReference type="Proteomes" id="UP000198362">
    <property type="component" value="Unassembled WGS sequence"/>
</dbReference>
<dbReference type="GO" id="GO:0019752">
    <property type="term" value="P:carboxylic acid metabolic process"/>
    <property type="evidence" value="ECO:0007669"/>
    <property type="project" value="UniProtKB-ARBA"/>
</dbReference>
<evidence type="ECO:0000259" key="3">
    <source>
        <dbReference type="Pfam" id="PF01557"/>
    </source>
</evidence>
<dbReference type="FunFam" id="3.90.850.10:FF:000002">
    <property type="entry name" value="2-hydroxyhepta-2,4-diene-1,7-dioate isomerase"/>
    <property type="match status" value="1"/>
</dbReference>
<evidence type="ECO:0000313" key="5">
    <source>
        <dbReference type="Proteomes" id="UP000198362"/>
    </source>
</evidence>
<sequence>MRLMRIGPAGAERPVLLDGSGQYFDLGGLTADIDPAFFAGDGIERVRAAHAAGSLPVFDATGQRIGAPIARPSVVLCIGMNYAAHAAESGAQPPEQPVMFYKAPNTVVGPNDDVLIPRGSKETDWEVELAVVVGRRARYLASPDEALSYVAGYAIANDVSEREFQIRQSGGQWSKGKSSETFNPLGPWLVTADEVADPQALRLRSWVNGEPRQDSSTADMIFNVATLIYQLSQVTVLEPGDLINTGTPEGVALSGRFPYLTAGDVVELEIDGLGRQRQLLQQA</sequence>
<dbReference type="InterPro" id="IPR051121">
    <property type="entry name" value="FAH"/>
</dbReference>
<feature type="domain" description="Fumarylacetoacetase-like C-terminal" evidence="3">
    <location>
        <begin position="75"/>
        <end position="278"/>
    </location>
</feature>
<dbReference type="OrthoDB" id="2273115at2"/>
<dbReference type="GO" id="GO:0016853">
    <property type="term" value="F:isomerase activity"/>
    <property type="evidence" value="ECO:0007669"/>
    <property type="project" value="UniProtKB-ARBA"/>
</dbReference>
<dbReference type="GO" id="GO:0046872">
    <property type="term" value="F:metal ion binding"/>
    <property type="evidence" value="ECO:0007669"/>
    <property type="project" value="UniProtKB-KW"/>
</dbReference>
<dbReference type="Gene3D" id="3.90.850.10">
    <property type="entry name" value="Fumarylacetoacetase-like, C-terminal domain"/>
    <property type="match status" value="1"/>
</dbReference>
<evidence type="ECO:0000256" key="2">
    <source>
        <dbReference type="ARBA" id="ARBA00022723"/>
    </source>
</evidence>
<proteinExistence type="inferred from homology"/>
<dbReference type="InterPro" id="IPR011234">
    <property type="entry name" value="Fumarylacetoacetase-like_C"/>
</dbReference>
<keyword evidence="5" id="KW-1185">Reference proteome</keyword>
<keyword evidence="2" id="KW-0479">Metal-binding</keyword>
<name>A0A239J1T6_9ACTN</name>
<dbReference type="Pfam" id="PF01557">
    <property type="entry name" value="FAA_hydrolase"/>
    <property type="match status" value="1"/>
</dbReference>
<dbReference type="PANTHER" id="PTHR42796:SF4">
    <property type="entry name" value="FUMARYLACETOACETATE HYDROLASE DOMAIN-CONTAINING PROTEIN 2A"/>
    <property type="match status" value="1"/>
</dbReference>